<feature type="compositionally biased region" description="Low complexity" evidence="6">
    <location>
        <begin position="141"/>
        <end position="160"/>
    </location>
</feature>
<dbReference type="FunFam" id="1.10.510.10:FF:000867">
    <property type="entry name" value="Protein kinase, putative"/>
    <property type="match status" value="1"/>
</dbReference>
<feature type="region of interest" description="Disordered" evidence="6">
    <location>
        <begin position="37"/>
        <end position="273"/>
    </location>
</feature>
<dbReference type="Pfam" id="PF00069">
    <property type="entry name" value="Pkinase"/>
    <property type="match status" value="1"/>
</dbReference>
<dbReference type="AlphaFoldDB" id="A0A0N1HTF0"/>
<evidence type="ECO:0000256" key="1">
    <source>
        <dbReference type="ARBA" id="ARBA00022679"/>
    </source>
</evidence>
<dbReference type="GO" id="GO:0005524">
    <property type="term" value="F:ATP binding"/>
    <property type="evidence" value="ECO:0007669"/>
    <property type="project" value="UniProtKB-UniRule"/>
</dbReference>
<evidence type="ECO:0000256" key="3">
    <source>
        <dbReference type="ARBA" id="ARBA00022777"/>
    </source>
</evidence>
<proteinExistence type="predicted"/>
<dbReference type="VEuPathDB" id="TriTrypDB:Lsey_0275_0010"/>
<feature type="compositionally biased region" description="Basic residues" evidence="6">
    <location>
        <begin position="258"/>
        <end position="270"/>
    </location>
</feature>
<dbReference type="OMA" id="IMMIASA"/>
<dbReference type="PROSITE" id="PS50011">
    <property type="entry name" value="PROTEIN_KINASE_DOM"/>
    <property type="match status" value="1"/>
</dbReference>
<keyword evidence="9" id="KW-1185">Reference proteome</keyword>
<dbReference type="InterPro" id="IPR050538">
    <property type="entry name" value="MAP_kinase_kinase_kinase"/>
</dbReference>
<protein>
    <submittedName>
        <fullName evidence="8">Putative NPK1-related protein kinase</fullName>
    </submittedName>
</protein>
<accession>A0A0N1HTF0</accession>
<reference evidence="8 9" key="1">
    <citation type="journal article" date="2015" name="PLoS Pathog.">
        <title>Leptomonas seymouri: Adaptations to the Dixenous Life Cycle Analyzed by Genome Sequencing, Transcriptome Profiling and Co-infection with Leishmania donovani.</title>
        <authorList>
            <person name="Kraeva N."/>
            <person name="Butenko A."/>
            <person name="Hlavacova J."/>
            <person name="Kostygov A."/>
            <person name="Myskova J."/>
            <person name="Grybchuk D."/>
            <person name="Lestinova T."/>
            <person name="Votypka J."/>
            <person name="Volf P."/>
            <person name="Opperdoes F."/>
            <person name="Flegontov P."/>
            <person name="Lukes J."/>
            <person name="Yurchenko V."/>
        </authorList>
    </citation>
    <scope>NUCLEOTIDE SEQUENCE [LARGE SCALE GENOMIC DNA]</scope>
    <source>
        <strain evidence="8 9">ATCC 30220</strain>
    </source>
</reference>
<dbReference type="PANTHER" id="PTHR48016">
    <property type="entry name" value="MAP KINASE KINASE KINASE SSK2-RELATED-RELATED"/>
    <property type="match status" value="1"/>
</dbReference>
<feature type="region of interest" description="Disordered" evidence="6">
    <location>
        <begin position="289"/>
        <end position="313"/>
    </location>
</feature>
<dbReference type="EMBL" id="LJSK01000275">
    <property type="protein sequence ID" value="KPI84252.1"/>
    <property type="molecule type" value="Genomic_DNA"/>
</dbReference>
<dbReference type="SUPFAM" id="SSF56112">
    <property type="entry name" value="Protein kinase-like (PK-like)"/>
    <property type="match status" value="1"/>
</dbReference>
<keyword evidence="3 8" id="KW-0418">Kinase</keyword>
<dbReference type="InterPro" id="IPR011009">
    <property type="entry name" value="Kinase-like_dom_sf"/>
</dbReference>
<dbReference type="Gene3D" id="1.10.510.10">
    <property type="entry name" value="Transferase(Phosphotransferase) domain 1"/>
    <property type="match status" value="1"/>
</dbReference>
<evidence type="ECO:0000259" key="7">
    <source>
        <dbReference type="PROSITE" id="PS50011"/>
    </source>
</evidence>
<evidence type="ECO:0000256" key="4">
    <source>
        <dbReference type="ARBA" id="ARBA00022840"/>
    </source>
</evidence>
<organism evidence="8 9">
    <name type="scientific">Leptomonas seymouri</name>
    <dbReference type="NCBI Taxonomy" id="5684"/>
    <lineage>
        <taxon>Eukaryota</taxon>
        <taxon>Discoba</taxon>
        <taxon>Euglenozoa</taxon>
        <taxon>Kinetoplastea</taxon>
        <taxon>Metakinetoplastina</taxon>
        <taxon>Trypanosomatida</taxon>
        <taxon>Trypanosomatidae</taxon>
        <taxon>Leishmaniinae</taxon>
        <taxon>Leptomonas</taxon>
    </lineage>
</organism>
<dbReference type="InterPro" id="IPR017441">
    <property type="entry name" value="Protein_kinase_ATP_BS"/>
</dbReference>
<evidence type="ECO:0000313" key="8">
    <source>
        <dbReference type="EMBL" id="KPI84252.1"/>
    </source>
</evidence>
<sequence length="632" mass="67685">MSGGGELASANGDATAVCRQCGTAYHKAKAKFCSRCGTSRDVAGSSGNGVSKRRANQGPATSAMPSLFPSTKAEARGPVATLGDGGKATLRPFEVEQLRQRPKDEPPAHALDSPLEFRDPGAVASLTSPKRHLPSSIHGVAPPAISSSSAAATSLAASRSTEPRRERRKSSIYAKDSTLPELPPASLADPRRFAQQHSEPEEALETKLASTSVDAFSGASARAPVPALEQQQLQDSGGGGSGSGHRRRPSSATPLSTHARKRAGKSRKQRSAVEDTAAFADGVVAAPVHISKENGEKQQGAAEELEGDRETTGSILQPSAEEEAQYSAWATLPPEGLTPEMLQTSNASELRKWRKGSLIGRGTYGSVYLGLLPDGSFYAVKSVELGNKRAAADHLNVLELVSLTREINMMRRLRHRNLCTFKGVYYDAENMAICMFMEYIGGGSLSSLVKRFKPLPPSVVRNWTKQLLTGLQYLHTQHIIHRDIKGDNVLVDTSADPSTSSQIKLVDFGAARRLTDAMSQSSTVIGTPYWMAPEVVDASGDSGGYSYKADVWSVGCTVAEMLTGRPPWPCKTSAPAAIMMIASATGMPTEIPEEEATPGCLDFMRKCFIRDPTKRPTVQMLLQHPWIQGKMD</sequence>
<dbReference type="PROSITE" id="PS00108">
    <property type="entry name" value="PROTEIN_KINASE_ST"/>
    <property type="match status" value="1"/>
</dbReference>
<dbReference type="Proteomes" id="UP000038009">
    <property type="component" value="Unassembled WGS sequence"/>
</dbReference>
<name>A0A0N1HTF0_LEPSE</name>
<dbReference type="CDD" id="cd06606">
    <property type="entry name" value="STKc_MAPKKK"/>
    <property type="match status" value="1"/>
</dbReference>
<evidence type="ECO:0000256" key="6">
    <source>
        <dbReference type="SAM" id="MobiDB-lite"/>
    </source>
</evidence>
<dbReference type="InterPro" id="IPR000719">
    <property type="entry name" value="Prot_kinase_dom"/>
</dbReference>
<keyword evidence="1" id="KW-0808">Transferase</keyword>
<gene>
    <name evidence="8" type="ORF">ABL78_6686</name>
</gene>
<keyword evidence="4 5" id="KW-0067">ATP-binding</keyword>
<evidence type="ECO:0000256" key="2">
    <source>
        <dbReference type="ARBA" id="ARBA00022741"/>
    </source>
</evidence>
<evidence type="ECO:0000313" key="9">
    <source>
        <dbReference type="Proteomes" id="UP000038009"/>
    </source>
</evidence>
<comment type="caution">
    <text evidence="8">The sequence shown here is derived from an EMBL/GenBank/DDBJ whole genome shotgun (WGS) entry which is preliminary data.</text>
</comment>
<feature type="compositionally biased region" description="Basic and acidic residues" evidence="6">
    <location>
        <begin position="93"/>
        <end position="107"/>
    </location>
</feature>
<dbReference type="GO" id="GO:0004672">
    <property type="term" value="F:protein kinase activity"/>
    <property type="evidence" value="ECO:0007669"/>
    <property type="project" value="InterPro"/>
</dbReference>
<keyword evidence="2 5" id="KW-0547">Nucleotide-binding</keyword>
<feature type="domain" description="Protein kinase" evidence="7">
    <location>
        <begin position="353"/>
        <end position="627"/>
    </location>
</feature>
<evidence type="ECO:0000256" key="5">
    <source>
        <dbReference type="PROSITE-ProRule" id="PRU10141"/>
    </source>
</evidence>
<feature type="binding site" evidence="5">
    <location>
        <position position="381"/>
    </location>
    <ligand>
        <name>ATP</name>
        <dbReference type="ChEBI" id="CHEBI:30616"/>
    </ligand>
</feature>
<dbReference type="SMART" id="SM00220">
    <property type="entry name" value="S_TKc"/>
    <property type="match status" value="1"/>
</dbReference>
<dbReference type="PROSITE" id="PS00107">
    <property type="entry name" value="PROTEIN_KINASE_ATP"/>
    <property type="match status" value="1"/>
</dbReference>
<dbReference type="InterPro" id="IPR008271">
    <property type="entry name" value="Ser/Thr_kinase_AS"/>
</dbReference>
<dbReference type="OrthoDB" id="266718at2759"/>